<accession>A0A1N7CAI8</accession>
<evidence type="ECO:0000313" key="1">
    <source>
        <dbReference type="EMBL" id="SIR60651.1"/>
    </source>
</evidence>
<dbReference type="Proteomes" id="UP000186096">
    <property type="component" value="Unassembled WGS sequence"/>
</dbReference>
<dbReference type="AlphaFoldDB" id="A0A1N7CAI8"/>
<protein>
    <submittedName>
        <fullName evidence="1">Uncharacterized protein</fullName>
    </submittedName>
</protein>
<dbReference type="EMBL" id="FTNI01000011">
    <property type="protein sequence ID" value="SIR60651.1"/>
    <property type="molecule type" value="Genomic_DNA"/>
</dbReference>
<organism evidence="1 2">
    <name type="scientific">Microbispora rosea</name>
    <dbReference type="NCBI Taxonomy" id="58117"/>
    <lineage>
        <taxon>Bacteria</taxon>
        <taxon>Bacillati</taxon>
        <taxon>Actinomycetota</taxon>
        <taxon>Actinomycetes</taxon>
        <taxon>Streptosporangiales</taxon>
        <taxon>Streptosporangiaceae</taxon>
        <taxon>Microbispora</taxon>
    </lineage>
</organism>
<evidence type="ECO:0000313" key="2">
    <source>
        <dbReference type="Proteomes" id="UP000186096"/>
    </source>
</evidence>
<dbReference type="STRING" id="58117.SAMN05421833_111158"/>
<sequence length="39" mass="4351">MAQIVFLFVSFLVSHTSHREGVTKNNEVFTVGCLVGNRL</sequence>
<reference evidence="2" key="1">
    <citation type="submission" date="2017-01" db="EMBL/GenBank/DDBJ databases">
        <authorList>
            <person name="Varghese N."/>
            <person name="Submissions S."/>
        </authorList>
    </citation>
    <scope>NUCLEOTIDE SEQUENCE [LARGE SCALE GENOMIC DNA]</scope>
    <source>
        <strain evidence="2">ATCC 12950</strain>
    </source>
</reference>
<gene>
    <name evidence="1" type="ORF">SAMN05421833_111158</name>
</gene>
<proteinExistence type="predicted"/>
<name>A0A1N7CAI8_9ACTN</name>
<keyword evidence="2" id="KW-1185">Reference proteome</keyword>